<dbReference type="AlphaFoldDB" id="A0A915JGM2"/>
<dbReference type="Pfam" id="PF24959">
    <property type="entry name" value="FH3_FHOD1-3"/>
    <property type="match status" value="1"/>
</dbReference>
<organism evidence="2 3">
    <name type="scientific">Romanomermis culicivorax</name>
    <name type="common">Nematode worm</name>
    <dbReference type="NCBI Taxonomy" id="13658"/>
    <lineage>
        <taxon>Eukaryota</taxon>
        <taxon>Metazoa</taxon>
        <taxon>Ecdysozoa</taxon>
        <taxon>Nematoda</taxon>
        <taxon>Enoplea</taxon>
        <taxon>Dorylaimia</taxon>
        <taxon>Mermithida</taxon>
        <taxon>Mermithoidea</taxon>
        <taxon>Mermithidae</taxon>
        <taxon>Romanomermis</taxon>
    </lineage>
</organism>
<keyword evidence="2" id="KW-1185">Reference proteome</keyword>
<reference evidence="3" key="1">
    <citation type="submission" date="2022-11" db="UniProtKB">
        <authorList>
            <consortium name="WormBaseParasite"/>
        </authorList>
    </citation>
    <scope>IDENTIFICATION</scope>
</reference>
<dbReference type="SUPFAM" id="SSF48371">
    <property type="entry name" value="ARM repeat"/>
    <property type="match status" value="1"/>
</dbReference>
<proteinExistence type="predicted"/>
<dbReference type="InterPro" id="IPR011989">
    <property type="entry name" value="ARM-like"/>
</dbReference>
<evidence type="ECO:0000313" key="3">
    <source>
        <dbReference type="WBParaSite" id="nRc.2.0.1.t24848-RA"/>
    </source>
</evidence>
<dbReference type="PANTHER" id="PTHR46345:SF8">
    <property type="entry name" value="FORMIN 3, ISOFORM B"/>
    <property type="match status" value="1"/>
</dbReference>
<evidence type="ECO:0000259" key="1">
    <source>
        <dbReference type="Pfam" id="PF24959"/>
    </source>
</evidence>
<feature type="domain" description="FHOD1/3-like FH3" evidence="1">
    <location>
        <begin position="7"/>
        <end position="89"/>
    </location>
</feature>
<dbReference type="Gene3D" id="1.25.10.10">
    <property type="entry name" value="Leucine-rich Repeat Variant"/>
    <property type="match status" value="1"/>
</dbReference>
<sequence>MEDVKAIGSEKFAVRSNAVQLLSALAYFSEQGCQVILDGLMRFQQKSSKKFWTEILVDELSQNSADIDYKASLMALINCIMFNVHVDKRSKIRNEFLGR</sequence>
<dbReference type="Proteomes" id="UP000887565">
    <property type="component" value="Unplaced"/>
</dbReference>
<dbReference type="InterPro" id="IPR016024">
    <property type="entry name" value="ARM-type_fold"/>
</dbReference>
<dbReference type="InterPro" id="IPR056771">
    <property type="entry name" value="FH3_FHOD1-3-like"/>
</dbReference>
<evidence type="ECO:0000313" key="2">
    <source>
        <dbReference type="Proteomes" id="UP000887565"/>
    </source>
</evidence>
<dbReference type="PANTHER" id="PTHR46345">
    <property type="entry name" value="INVERTED FORMIN-2"/>
    <property type="match status" value="1"/>
</dbReference>
<protein>
    <submittedName>
        <fullName evidence="3">Formin FH3 domain-containing protein</fullName>
    </submittedName>
</protein>
<name>A0A915JGM2_ROMCU</name>
<accession>A0A915JGM2</accession>
<dbReference type="WBParaSite" id="nRc.2.0.1.t24848-RA">
    <property type="protein sequence ID" value="nRc.2.0.1.t24848-RA"/>
    <property type="gene ID" value="nRc.2.0.1.g24848"/>
</dbReference>